<dbReference type="Proteomes" id="UP000501107">
    <property type="component" value="Chromosome"/>
</dbReference>
<dbReference type="EMBL" id="CP053980">
    <property type="protein sequence ID" value="QKH27159.1"/>
    <property type="molecule type" value="Genomic_DNA"/>
</dbReference>
<organism evidence="2 4">
    <name type="scientific">Bacillus thuringiensis</name>
    <dbReference type="NCBI Taxonomy" id="1428"/>
    <lineage>
        <taxon>Bacteria</taxon>
        <taxon>Bacillati</taxon>
        <taxon>Bacillota</taxon>
        <taxon>Bacilli</taxon>
        <taxon>Bacillales</taxon>
        <taxon>Bacillaceae</taxon>
        <taxon>Bacillus</taxon>
        <taxon>Bacillus cereus group</taxon>
    </lineage>
</organism>
<reference evidence="2 4" key="2">
    <citation type="submission" date="2020-05" db="EMBL/GenBank/DDBJ databases">
        <title>FDA dAtabase for Regulatory Grade micrObial Sequences (FDA-ARGOS): Supporting development and validation of Infectious Disease Dx tests.</title>
        <authorList>
            <person name="Nelson B."/>
            <person name="Plummer A."/>
            <person name="Tallon L."/>
            <person name="Sadzewicz L."/>
            <person name="Zhao X."/>
            <person name="Vavikolanu K."/>
            <person name="Mehta A."/>
            <person name="Aluvathingal J."/>
            <person name="Nadendla S."/>
            <person name="Myers T."/>
            <person name="Yan Y."/>
            <person name="Sichtig H."/>
        </authorList>
    </citation>
    <scope>NUCLEOTIDE SEQUENCE [LARGE SCALE GENOMIC DNA]</scope>
    <source>
        <strain evidence="2 4">FDAARGOS_795</strain>
    </source>
</reference>
<dbReference type="KEGG" id="btw:BF38_3561"/>
<proteinExistence type="predicted"/>
<accession>A0A0B5NAR6</accession>
<dbReference type="RefSeq" id="WP_000959135.1">
    <property type="nucleotide sequence ID" value="NZ_CP009335.1"/>
</dbReference>
<evidence type="ECO:0000313" key="2">
    <source>
        <dbReference type="EMBL" id="QKH27159.1"/>
    </source>
</evidence>
<gene>
    <name evidence="1" type="ORF">BF38_3561</name>
    <name evidence="2" type="ORF">FOC89_25520</name>
</gene>
<dbReference type="InterPro" id="IPR028978">
    <property type="entry name" value="Chorismate_lyase_/UTRA_dom_sf"/>
</dbReference>
<name>A0A0B5NAR6_BACTU</name>
<evidence type="ECO:0000313" key="3">
    <source>
        <dbReference type="Proteomes" id="UP000031876"/>
    </source>
</evidence>
<dbReference type="SUPFAM" id="SSF64288">
    <property type="entry name" value="Chorismate lyase-like"/>
    <property type="match status" value="1"/>
</dbReference>
<evidence type="ECO:0000313" key="1">
    <source>
        <dbReference type="EMBL" id="AJG74814.1"/>
    </source>
</evidence>
<sequence length="187" mass="21539">MLVAENRTNEFTYNVQAIKNILFSGDTSSIHALEKLLNDTVQFDVLEQEVLDRQYIPKEAKNFFDKNGTFLYRVSHVSYKGKVLSENLIFADTSFLPNTIKSELESGNIPVEKLIEKMEVRRNVLYEGYQPSGNIIELFDGCSVSANVYPTRKYQIVSNCKCIFYICEVYHAENIKELLKLKQETSL</sequence>
<reference evidence="1 3" key="1">
    <citation type="journal article" date="2015" name="Genome Announc.">
        <title>Complete genome sequences for 35 biothreat assay-relevant bacillus species.</title>
        <authorList>
            <person name="Johnson S.L."/>
            <person name="Daligault H.E."/>
            <person name="Davenport K.W."/>
            <person name="Jaissle J."/>
            <person name="Frey K.G."/>
            <person name="Ladner J.T."/>
            <person name="Broomall S.M."/>
            <person name="Bishop-Lilly K.A."/>
            <person name="Bruce D.C."/>
            <person name="Gibbons H.S."/>
            <person name="Coyne S.R."/>
            <person name="Lo C.C."/>
            <person name="Meincke L."/>
            <person name="Munk A.C."/>
            <person name="Koroleva G.I."/>
            <person name="Rosenzweig C.N."/>
            <person name="Palacios G.F."/>
            <person name="Redden C.L."/>
            <person name="Minogue T.D."/>
            <person name="Chain P.S."/>
        </authorList>
    </citation>
    <scope>NUCLEOTIDE SEQUENCE [LARGE SCALE GENOMIC DNA]</scope>
    <source>
        <strain evidence="1 3">HD1011</strain>
    </source>
</reference>
<dbReference type="Proteomes" id="UP000031876">
    <property type="component" value="Chromosome"/>
</dbReference>
<dbReference type="EMBL" id="CP009335">
    <property type="protein sequence ID" value="AJG74814.1"/>
    <property type="molecule type" value="Genomic_DNA"/>
</dbReference>
<dbReference type="Gene3D" id="3.40.1410.10">
    <property type="entry name" value="Chorismate lyase-like"/>
    <property type="match status" value="1"/>
</dbReference>
<dbReference type="AlphaFoldDB" id="A0A0B5NAR6"/>
<protein>
    <submittedName>
        <fullName evidence="2">Cold-shock protein</fullName>
    </submittedName>
</protein>
<evidence type="ECO:0000313" key="4">
    <source>
        <dbReference type="Proteomes" id="UP000501107"/>
    </source>
</evidence>